<keyword evidence="2" id="KW-0805">Transcription regulation</keyword>
<sequence>MVPNIALLREVGASQSTISFLVTNSSYVASIKSSRFVKAVQEVKEMGFDPSKIAFAKAIVVVLTSNKPMWEYKLEIFRRWGWSKEDTPFAFKRNPNFMLLSEEKIMKVMNFLVNNFGRPSTDIAKNPVVLLLSLEKRIILRCSVVQILIARDLVKNGLGFSAFLLINEKSFLEKYVIKFQDVVPQLLSVYQNKMDILDVEIQSEKLCGTGQ</sequence>
<organism evidence="4">
    <name type="scientific">Fagus sylvatica</name>
    <name type="common">Beechnut</name>
    <dbReference type="NCBI Taxonomy" id="28930"/>
    <lineage>
        <taxon>Eukaryota</taxon>
        <taxon>Viridiplantae</taxon>
        <taxon>Streptophyta</taxon>
        <taxon>Embryophyta</taxon>
        <taxon>Tracheophyta</taxon>
        <taxon>Spermatophyta</taxon>
        <taxon>Magnoliopsida</taxon>
        <taxon>eudicotyledons</taxon>
        <taxon>Gunneridae</taxon>
        <taxon>Pentapetalae</taxon>
        <taxon>rosids</taxon>
        <taxon>fabids</taxon>
        <taxon>Fagales</taxon>
        <taxon>Fagaceae</taxon>
        <taxon>Fagus</taxon>
    </lineage>
</organism>
<name>A0A2N9EC28_FAGSY</name>
<evidence type="ECO:0000256" key="2">
    <source>
        <dbReference type="ARBA" id="ARBA00022472"/>
    </source>
</evidence>
<evidence type="ECO:0000256" key="3">
    <source>
        <dbReference type="ARBA" id="ARBA00022946"/>
    </source>
</evidence>
<dbReference type="EMBL" id="OIVN01000002">
    <property type="protein sequence ID" value="SPC72273.1"/>
    <property type="molecule type" value="Genomic_DNA"/>
</dbReference>
<dbReference type="GO" id="GO:0003676">
    <property type="term" value="F:nucleic acid binding"/>
    <property type="evidence" value="ECO:0007669"/>
    <property type="project" value="InterPro"/>
</dbReference>
<keyword evidence="2" id="KW-0804">Transcription</keyword>
<dbReference type="AlphaFoldDB" id="A0A2N9EC28"/>
<keyword evidence="2" id="KW-0806">Transcription termination</keyword>
<dbReference type="Gene3D" id="1.25.70.10">
    <property type="entry name" value="Transcription termination factor 3, mitochondrial"/>
    <property type="match status" value="1"/>
</dbReference>
<dbReference type="FunFam" id="1.25.70.10:FF:000001">
    <property type="entry name" value="Mitochondrial transcription termination factor-like"/>
    <property type="match status" value="1"/>
</dbReference>
<dbReference type="GO" id="GO:0006353">
    <property type="term" value="P:DNA-templated transcription termination"/>
    <property type="evidence" value="ECO:0007669"/>
    <property type="project" value="UniProtKB-KW"/>
</dbReference>
<accession>A0A2N9EC28</accession>
<keyword evidence="3" id="KW-0809">Transit peptide</keyword>
<proteinExistence type="inferred from homology"/>
<comment type="similarity">
    <text evidence="1">Belongs to the mTERF family.</text>
</comment>
<dbReference type="Pfam" id="PF02536">
    <property type="entry name" value="mTERF"/>
    <property type="match status" value="1"/>
</dbReference>
<protein>
    <submittedName>
        <fullName evidence="4">Uncharacterized protein</fullName>
    </submittedName>
</protein>
<gene>
    <name evidence="4" type="ORF">FSB_LOCUS155</name>
</gene>
<dbReference type="InterPro" id="IPR038538">
    <property type="entry name" value="MTERF_sf"/>
</dbReference>
<dbReference type="InterPro" id="IPR003690">
    <property type="entry name" value="MTERF"/>
</dbReference>
<dbReference type="PANTHER" id="PTHR13068">
    <property type="entry name" value="CGI-12 PROTEIN-RELATED"/>
    <property type="match status" value="1"/>
</dbReference>
<evidence type="ECO:0000256" key="1">
    <source>
        <dbReference type="ARBA" id="ARBA00007692"/>
    </source>
</evidence>
<dbReference type="PANTHER" id="PTHR13068:SF133">
    <property type="entry name" value="MITOCHONDRIAL TRANSCRIPTION TERMINATION FACTOR FAMILY PROTEIN"/>
    <property type="match status" value="1"/>
</dbReference>
<dbReference type="SMART" id="SM00733">
    <property type="entry name" value="Mterf"/>
    <property type="match status" value="2"/>
</dbReference>
<reference evidence="4" key="1">
    <citation type="submission" date="2018-02" db="EMBL/GenBank/DDBJ databases">
        <authorList>
            <person name="Cohen D.B."/>
            <person name="Kent A.D."/>
        </authorList>
    </citation>
    <scope>NUCLEOTIDE SEQUENCE</scope>
</reference>
<evidence type="ECO:0000313" key="4">
    <source>
        <dbReference type="EMBL" id="SPC72273.1"/>
    </source>
</evidence>